<feature type="compositionally biased region" description="Basic and acidic residues" evidence="1">
    <location>
        <begin position="1"/>
        <end position="13"/>
    </location>
</feature>
<evidence type="ECO:0000313" key="4">
    <source>
        <dbReference type="Proteomes" id="UP000308365"/>
    </source>
</evidence>
<dbReference type="AlphaFoldDB" id="A0A4U1FTK6"/>
<organism evidence="3 4">
    <name type="scientific">Monodon monoceros</name>
    <name type="common">Narwhal</name>
    <name type="synonym">Ceratodon monodon</name>
    <dbReference type="NCBI Taxonomy" id="40151"/>
    <lineage>
        <taxon>Eukaryota</taxon>
        <taxon>Metazoa</taxon>
        <taxon>Chordata</taxon>
        <taxon>Craniata</taxon>
        <taxon>Vertebrata</taxon>
        <taxon>Euteleostomi</taxon>
        <taxon>Mammalia</taxon>
        <taxon>Eutheria</taxon>
        <taxon>Laurasiatheria</taxon>
        <taxon>Artiodactyla</taxon>
        <taxon>Whippomorpha</taxon>
        <taxon>Cetacea</taxon>
        <taxon>Odontoceti</taxon>
        <taxon>Monodontidae</taxon>
        <taxon>Monodon</taxon>
    </lineage>
</organism>
<feature type="transmembrane region" description="Helical" evidence="2">
    <location>
        <begin position="424"/>
        <end position="447"/>
    </location>
</feature>
<feature type="transmembrane region" description="Helical" evidence="2">
    <location>
        <begin position="220"/>
        <end position="240"/>
    </location>
</feature>
<dbReference type="PANTHER" id="PTHR12680:SF2">
    <property type="entry name" value="PROTEIN PHTF2"/>
    <property type="match status" value="1"/>
</dbReference>
<feature type="non-terminal residue" evidence="3">
    <location>
        <position position="449"/>
    </location>
</feature>
<name>A0A4U1FTK6_MONMO</name>
<feature type="transmembrane region" description="Helical" evidence="2">
    <location>
        <begin position="270"/>
        <end position="296"/>
    </location>
</feature>
<feature type="compositionally biased region" description="Basic residues" evidence="1">
    <location>
        <begin position="100"/>
        <end position="110"/>
    </location>
</feature>
<reference evidence="4" key="1">
    <citation type="journal article" date="2019" name="IScience">
        <title>Narwhal Genome Reveals Long-Term Low Genetic Diversity despite Current Large Abundance Size.</title>
        <authorList>
            <person name="Westbury M.V."/>
            <person name="Petersen B."/>
            <person name="Garde E."/>
            <person name="Heide-Jorgensen M.P."/>
            <person name="Lorenzen E.D."/>
        </authorList>
    </citation>
    <scope>NUCLEOTIDE SEQUENCE [LARGE SCALE GENOMIC DNA]</scope>
</reference>
<evidence type="ECO:0000256" key="2">
    <source>
        <dbReference type="SAM" id="Phobius"/>
    </source>
</evidence>
<proteinExistence type="predicted"/>
<evidence type="ECO:0000256" key="1">
    <source>
        <dbReference type="SAM" id="MobiDB-lite"/>
    </source>
</evidence>
<dbReference type="PANTHER" id="PTHR12680">
    <property type="entry name" value="PUTATIVE HOMEODOMAIN TRANSCRIPTION FACTOR PHTF"/>
    <property type="match status" value="1"/>
</dbReference>
<accession>A0A4U1FTK6</accession>
<feature type="non-terminal residue" evidence="3">
    <location>
        <position position="1"/>
    </location>
</feature>
<feature type="transmembrane region" description="Helical" evidence="2">
    <location>
        <begin position="357"/>
        <end position="381"/>
    </location>
</feature>
<keyword evidence="2" id="KW-0812">Transmembrane</keyword>
<protein>
    <recommendedName>
        <fullName evidence="5">PHTF1/2 N-terminal domain-containing protein</fullName>
    </recommendedName>
</protein>
<dbReference type="Proteomes" id="UP000308365">
    <property type="component" value="Unassembled WGS sequence"/>
</dbReference>
<sequence length="449" mass="50813">SKKAKNSIDKSTETDNGYVSLDGKKTVKSSEDGVQSHEPQCETLRAEEATWNTGALRNIPSKDTQRTVTNVSDEVSSEEGPETGYPLHRHADRTSESILRNRKSHHYKKHYPNEDSESTRPESETEDVLWEDLLHCAECRSSCTSETDVENPQINPCVKKEYRDDPFHQSHLPWLHSSHPGLEKISAIVWEGNDCKKADMSVLEISGMIMNRVNSHIPGIGYQIFGNAISLILGLTPFVFRLSQATDLDQLTAHSASELYVIAFGSNEDVIVLSMVIISFVVRVSLVWIFFFLLCVAERTYKQRLLFAKLFGHLTSARRARKSEVPHFRLKKVQNIKMWLSLRSYLKRRGPQRSVDVIVSSAFLLTISVVFICCAQINLYLKMEKKPNKKEELTLVNNVLKLATKLLKELDSPFRLYGLTMNPLLYNITQVVILSAVSGVISDLLGFNL</sequence>
<dbReference type="GO" id="GO:0005783">
    <property type="term" value="C:endoplasmic reticulum"/>
    <property type="evidence" value="ECO:0007669"/>
    <property type="project" value="InterPro"/>
</dbReference>
<keyword evidence="2" id="KW-0472">Membrane</keyword>
<feature type="compositionally biased region" description="Basic and acidic residues" evidence="1">
    <location>
        <begin position="22"/>
        <end position="35"/>
    </location>
</feature>
<evidence type="ECO:0008006" key="5">
    <source>
        <dbReference type="Google" id="ProtNLM"/>
    </source>
</evidence>
<keyword evidence="2" id="KW-1133">Transmembrane helix</keyword>
<dbReference type="InterPro" id="IPR039775">
    <property type="entry name" value="PHTF1/2"/>
</dbReference>
<dbReference type="EMBL" id="RWIC01000003">
    <property type="protein sequence ID" value="TKC53598.1"/>
    <property type="molecule type" value="Genomic_DNA"/>
</dbReference>
<feature type="region of interest" description="Disordered" evidence="1">
    <location>
        <begin position="1"/>
        <end position="125"/>
    </location>
</feature>
<comment type="caution">
    <text evidence="3">The sequence shown here is derived from an EMBL/GenBank/DDBJ whole genome shotgun (WGS) entry which is preliminary data.</text>
</comment>
<gene>
    <name evidence="3" type="ORF">EI555_015431</name>
</gene>
<feature type="compositionally biased region" description="Basic and acidic residues" evidence="1">
    <location>
        <begin position="111"/>
        <end position="123"/>
    </location>
</feature>
<evidence type="ECO:0000313" key="3">
    <source>
        <dbReference type="EMBL" id="TKC53598.1"/>
    </source>
</evidence>